<keyword evidence="1" id="KW-0732">Signal</keyword>
<dbReference type="PROSITE" id="PS51122">
    <property type="entry name" value="CALPONIN_2"/>
    <property type="match status" value="1"/>
</dbReference>
<evidence type="ECO:0000313" key="3">
    <source>
        <dbReference type="WBParaSite" id="TCONS_00010717.p1"/>
    </source>
</evidence>
<dbReference type="AlphaFoldDB" id="A0AAF5DD78"/>
<reference evidence="3" key="1">
    <citation type="submission" date="2024-02" db="UniProtKB">
        <authorList>
            <consortium name="WormBaseParasite"/>
        </authorList>
    </citation>
    <scope>IDENTIFICATION</scope>
</reference>
<dbReference type="InterPro" id="IPR000557">
    <property type="entry name" value="Calponin_repeat"/>
</dbReference>
<feature type="chain" id="PRO_5042221682" evidence="1">
    <location>
        <begin position="23"/>
        <end position="392"/>
    </location>
</feature>
<sequence>IMANLNIFLYLILFCIFIPSRQIDECYKNCEKTKLGCKTRLVKSNIKSESGVYKLNEGILNFTCLFESLPGVVNIKWKFKKSPNVLNYSPGNIHEINNDREVYKNIKCDQLKYSHDCSGNTEGHLSFSNCLLEVRDIRMTGYYKCEAVDSLTGQILSTGIETKVRVIGLQSIDVVKSRLVPFKSGYVQIKVCANSYPFITWILKDTILQPTESKYHYSSSKMSNVPFYNIDDKENLSFQNIKNISLSDPFCYYVQLFINNVNKDIEDLHVGVTNDIVKKFRKKISFINYYKQKMSAPIDPTALKVAAATNIPQTAEGQKRTANGKFTLAQLRQTDAIVPLQYGTNQFDSQRGMTGFGTPRDVKGKHLKRIWELEFPDEAIPDDQKLNHQQQQ</sequence>
<evidence type="ECO:0000256" key="1">
    <source>
        <dbReference type="SAM" id="SignalP"/>
    </source>
</evidence>
<feature type="signal peptide" evidence="1">
    <location>
        <begin position="1"/>
        <end position="22"/>
    </location>
</feature>
<keyword evidence="2" id="KW-1185">Reference proteome</keyword>
<evidence type="ECO:0000313" key="2">
    <source>
        <dbReference type="Proteomes" id="UP000035681"/>
    </source>
</evidence>
<dbReference type="Pfam" id="PF00402">
    <property type="entry name" value="Calponin"/>
    <property type="match status" value="1"/>
</dbReference>
<protein>
    <submittedName>
        <fullName evidence="3">Ig-like domain-containing protein</fullName>
    </submittedName>
</protein>
<organism evidence="2 3">
    <name type="scientific">Strongyloides stercoralis</name>
    <name type="common">Threadworm</name>
    <dbReference type="NCBI Taxonomy" id="6248"/>
    <lineage>
        <taxon>Eukaryota</taxon>
        <taxon>Metazoa</taxon>
        <taxon>Ecdysozoa</taxon>
        <taxon>Nematoda</taxon>
        <taxon>Chromadorea</taxon>
        <taxon>Rhabditida</taxon>
        <taxon>Tylenchina</taxon>
        <taxon>Panagrolaimomorpha</taxon>
        <taxon>Strongyloidoidea</taxon>
        <taxon>Strongyloididae</taxon>
        <taxon>Strongyloides</taxon>
    </lineage>
</organism>
<accession>A0AAF5DD78</accession>
<dbReference type="WBParaSite" id="TCONS_00010717.p1">
    <property type="protein sequence ID" value="TCONS_00010717.p1"/>
    <property type="gene ID" value="XLOC_004231"/>
</dbReference>
<dbReference type="Proteomes" id="UP000035681">
    <property type="component" value="Unplaced"/>
</dbReference>
<proteinExistence type="predicted"/>
<dbReference type="PROSITE" id="PS01052">
    <property type="entry name" value="CALPONIN_1"/>
    <property type="match status" value="1"/>
</dbReference>
<name>A0AAF5DD78_STRER</name>